<evidence type="ECO:0000313" key="2">
    <source>
        <dbReference type="EMBL" id="SHM38507.1"/>
    </source>
</evidence>
<keyword evidence="1" id="KW-1133">Transmembrane helix</keyword>
<dbReference type="STRING" id="29534.SAMN05444366_3102"/>
<evidence type="ECO:0000256" key="1">
    <source>
        <dbReference type="SAM" id="Phobius"/>
    </source>
</evidence>
<dbReference type="AlphaFoldDB" id="A0A1M7IDI5"/>
<feature type="transmembrane region" description="Helical" evidence="1">
    <location>
        <begin position="30"/>
        <end position="48"/>
    </location>
</feature>
<reference evidence="3" key="1">
    <citation type="submission" date="2016-11" db="EMBL/GenBank/DDBJ databases">
        <authorList>
            <person name="Varghese N."/>
            <person name="Submissions S."/>
        </authorList>
    </citation>
    <scope>NUCLEOTIDE SEQUENCE [LARGE SCALE GENOMIC DNA]</scope>
    <source>
        <strain evidence="3">DSM 1811</strain>
    </source>
</reference>
<dbReference type="Proteomes" id="UP000184121">
    <property type="component" value="Unassembled WGS sequence"/>
</dbReference>
<keyword evidence="1" id="KW-0812">Transmembrane</keyword>
<organism evidence="2 3">
    <name type="scientific">Flavobacterium saccharophilum</name>
    <dbReference type="NCBI Taxonomy" id="29534"/>
    <lineage>
        <taxon>Bacteria</taxon>
        <taxon>Pseudomonadati</taxon>
        <taxon>Bacteroidota</taxon>
        <taxon>Flavobacteriia</taxon>
        <taxon>Flavobacteriales</taxon>
        <taxon>Flavobacteriaceae</taxon>
        <taxon>Flavobacterium</taxon>
    </lineage>
</organism>
<sequence length="64" mass="7906">MLAIHALFLLISTNRFLLFSKYQFKDLDLSNFYFFVLDFIFEYFFPVYKFPSVLNIRVFKLYKI</sequence>
<proteinExistence type="predicted"/>
<evidence type="ECO:0000313" key="3">
    <source>
        <dbReference type="Proteomes" id="UP000184121"/>
    </source>
</evidence>
<keyword evidence="1" id="KW-0472">Membrane</keyword>
<name>A0A1M7IDI5_9FLAO</name>
<protein>
    <submittedName>
        <fullName evidence="2">Uncharacterized protein</fullName>
    </submittedName>
</protein>
<gene>
    <name evidence="2" type="ORF">SAMN05444366_3102</name>
</gene>
<keyword evidence="3" id="KW-1185">Reference proteome</keyword>
<accession>A0A1M7IDI5</accession>
<dbReference type="EMBL" id="FRBY01000004">
    <property type="protein sequence ID" value="SHM38507.1"/>
    <property type="molecule type" value="Genomic_DNA"/>
</dbReference>